<keyword evidence="5" id="KW-1185">Reference proteome</keyword>
<dbReference type="InterPro" id="IPR046848">
    <property type="entry name" value="E_motif"/>
</dbReference>
<dbReference type="PANTHER" id="PTHR47926">
    <property type="entry name" value="PENTATRICOPEPTIDE REPEAT-CONTAINING PROTEIN"/>
    <property type="match status" value="1"/>
</dbReference>
<evidence type="ECO:0000256" key="1">
    <source>
        <dbReference type="ARBA" id="ARBA00022737"/>
    </source>
</evidence>
<dbReference type="Proteomes" id="UP000316621">
    <property type="component" value="Chromosome 7"/>
</dbReference>
<dbReference type="InterPro" id="IPR011990">
    <property type="entry name" value="TPR-like_helical_dom_sf"/>
</dbReference>
<reference evidence="4 5" key="1">
    <citation type="journal article" date="2018" name="Science">
        <title>The opium poppy genome and morphinan production.</title>
        <authorList>
            <person name="Guo L."/>
            <person name="Winzer T."/>
            <person name="Yang X."/>
            <person name="Li Y."/>
            <person name="Ning Z."/>
            <person name="He Z."/>
            <person name="Teodor R."/>
            <person name="Lu Y."/>
            <person name="Bowser T.A."/>
            <person name="Graham I.A."/>
            <person name="Ye K."/>
        </authorList>
    </citation>
    <scope>NUCLEOTIDE SEQUENCE [LARGE SCALE GENOMIC DNA]</scope>
    <source>
        <strain evidence="5">cv. HN1</strain>
        <tissue evidence="4">Leaves</tissue>
    </source>
</reference>
<dbReference type="GO" id="GO:0009451">
    <property type="term" value="P:RNA modification"/>
    <property type="evidence" value="ECO:0007669"/>
    <property type="project" value="InterPro"/>
</dbReference>
<evidence type="ECO:0000313" key="5">
    <source>
        <dbReference type="Proteomes" id="UP000316621"/>
    </source>
</evidence>
<feature type="repeat" description="PPR" evidence="2">
    <location>
        <begin position="115"/>
        <end position="149"/>
    </location>
</feature>
<dbReference type="Pfam" id="PF20431">
    <property type="entry name" value="E_motif"/>
    <property type="match status" value="1"/>
</dbReference>
<dbReference type="Pfam" id="PF01535">
    <property type="entry name" value="PPR"/>
    <property type="match status" value="3"/>
</dbReference>
<dbReference type="InterPro" id="IPR032867">
    <property type="entry name" value="DYW_dom"/>
</dbReference>
<dbReference type="GO" id="GO:0003723">
    <property type="term" value="F:RNA binding"/>
    <property type="evidence" value="ECO:0007669"/>
    <property type="project" value="InterPro"/>
</dbReference>
<dbReference type="Pfam" id="PF13041">
    <property type="entry name" value="PPR_2"/>
    <property type="match status" value="3"/>
</dbReference>
<sequence>MFPRESRPLLYQTSLTSIPRGKCPITVMTAICQMNSKTLAQAAKLSLQNTLIPLLDSCKSIRELKQIHAQIIKEEALTPHESSIANSKLVSFCAISTNGNLDYAKLIFNRLRCPTIITWNSLIRGLSSSKTPLEAVSVYLNMLQKGFQPNNYTFPFVIKACTESSMIRFGVLVHSHVIKFGLQYDSYIQSSLIHMYSNGKDLNTAQLLFDKCSDRDVVSWNSMIDGCVKCGSMEHAKAIFERMVCRDVISWNTMINGYAMLGNIEEAMNLFNEMPKKNVVSWNSMLAGYVKCGDIEGARRIFLEMPKKDIISWNTMLACFAQSGLSNEALVLFDEMKSVGVKPTEATVVSMLSACAHLGALDQGERLHRYVNSQKISINTVLGTALVDMYARCGNISTASKVFCAIEYKDVLAWNTIISGMAMHGYAEEADRLFREMQEGGVNPDDMTFGAILSAYSHVGMVGEGKRVLACMSRNYGIEPKVEHYGCVIDLLSRAALLEEAVELIETMPMEPNPNAWGALLGGCRIHGNINVGEHVGKHLLSLQPHHSGRHVLLSNIYAAAKRWDDATEVRKLMKTKNVVKVPGVSTIELKGIVHRFVASDQTHSDSIRIYEKLAEISARVKNAGGYLPDTNQVLFDIEEEEKEHALTIHSERLAIAFGILELPQENVIRIVKNLRVCRDCHDVTKLISKVYKREIIVRDRNRFHHFKEGKCSCKDYW</sequence>
<feature type="repeat" description="PPR" evidence="2">
    <location>
        <begin position="309"/>
        <end position="343"/>
    </location>
</feature>
<dbReference type="FunFam" id="1.25.40.10:FF:000348">
    <property type="entry name" value="Pentatricopeptide repeat-containing protein chloroplastic"/>
    <property type="match status" value="1"/>
</dbReference>
<dbReference type="Gene3D" id="1.25.40.10">
    <property type="entry name" value="Tetratricopeptide repeat domain"/>
    <property type="match status" value="5"/>
</dbReference>
<feature type="domain" description="DYW" evidence="3">
    <location>
        <begin position="626"/>
        <end position="718"/>
    </location>
</feature>
<dbReference type="PANTHER" id="PTHR47926:SF473">
    <property type="entry name" value="(WILD MALAYSIAN BANANA) HYPOTHETICAL PROTEIN"/>
    <property type="match status" value="1"/>
</dbReference>
<dbReference type="InterPro" id="IPR002885">
    <property type="entry name" value="PPR_rpt"/>
</dbReference>
<name>A0A4Y7KDI1_PAPSO</name>
<evidence type="ECO:0000259" key="3">
    <source>
        <dbReference type="Pfam" id="PF14432"/>
    </source>
</evidence>
<dbReference type="GO" id="GO:0008270">
    <property type="term" value="F:zinc ion binding"/>
    <property type="evidence" value="ECO:0007669"/>
    <property type="project" value="InterPro"/>
</dbReference>
<feature type="repeat" description="PPR" evidence="2">
    <location>
        <begin position="216"/>
        <end position="246"/>
    </location>
</feature>
<dbReference type="FunFam" id="1.25.40.10:FF:000470">
    <property type="entry name" value="Pentatricopeptide repeat-containing protein At5g66520"/>
    <property type="match status" value="1"/>
</dbReference>
<organism evidence="4 5">
    <name type="scientific">Papaver somniferum</name>
    <name type="common">Opium poppy</name>
    <dbReference type="NCBI Taxonomy" id="3469"/>
    <lineage>
        <taxon>Eukaryota</taxon>
        <taxon>Viridiplantae</taxon>
        <taxon>Streptophyta</taxon>
        <taxon>Embryophyta</taxon>
        <taxon>Tracheophyta</taxon>
        <taxon>Spermatophyta</taxon>
        <taxon>Magnoliopsida</taxon>
        <taxon>Ranunculales</taxon>
        <taxon>Papaveraceae</taxon>
        <taxon>Papaveroideae</taxon>
        <taxon>Papaver</taxon>
    </lineage>
</organism>
<evidence type="ECO:0000256" key="2">
    <source>
        <dbReference type="PROSITE-ProRule" id="PRU00708"/>
    </source>
</evidence>
<evidence type="ECO:0000313" key="4">
    <source>
        <dbReference type="EMBL" id="RZC71443.1"/>
    </source>
</evidence>
<dbReference type="FunFam" id="1.25.40.10:FF:000242">
    <property type="entry name" value="Pentatricopeptide repeat-containing protein"/>
    <property type="match status" value="1"/>
</dbReference>
<dbReference type="Gramene" id="RZC71443">
    <property type="protein sequence ID" value="RZC71443"/>
    <property type="gene ID" value="C5167_034660"/>
</dbReference>
<accession>A0A4Y7KDI1</accession>
<gene>
    <name evidence="4" type="ORF">C5167_034660</name>
</gene>
<keyword evidence="1" id="KW-0677">Repeat</keyword>
<dbReference type="OMA" id="ACYAQSG"/>
<dbReference type="AlphaFoldDB" id="A0A4Y7KDI1"/>
<dbReference type="PROSITE" id="PS51375">
    <property type="entry name" value="PPR"/>
    <property type="match status" value="5"/>
</dbReference>
<dbReference type="Pfam" id="PF14432">
    <property type="entry name" value="DYW_deaminase"/>
    <property type="match status" value="1"/>
</dbReference>
<dbReference type="NCBIfam" id="TIGR00756">
    <property type="entry name" value="PPR"/>
    <property type="match status" value="6"/>
</dbReference>
<proteinExistence type="predicted"/>
<dbReference type="EMBL" id="CM010721">
    <property type="protein sequence ID" value="RZC71443.1"/>
    <property type="molecule type" value="Genomic_DNA"/>
</dbReference>
<protein>
    <recommendedName>
        <fullName evidence="3">DYW domain-containing protein</fullName>
    </recommendedName>
</protein>
<feature type="repeat" description="PPR" evidence="2">
    <location>
        <begin position="247"/>
        <end position="281"/>
    </location>
</feature>
<feature type="repeat" description="PPR" evidence="2">
    <location>
        <begin position="410"/>
        <end position="444"/>
    </location>
</feature>
<dbReference type="InterPro" id="IPR046960">
    <property type="entry name" value="PPR_At4g14850-like_plant"/>
</dbReference>